<dbReference type="InterPro" id="IPR003442">
    <property type="entry name" value="T6A_TsaE"/>
</dbReference>
<comment type="subcellular location">
    <subcellularLocation>
        <location evidence="1">Cytoplasm</location>
    </subcellularLocation>
</comment>
<proteinExistence type="inferred from homology"/>
<evidence type="ECO:0000256" key="9">
    <source>
        <dbReference type="ARBA" id="ARBA00022842"/>
    </source>
</evidence>
<dbReference type="GO" id="GO:0046872">
    <property type="term" value="F:metal ion binding"/>
    <property type="evidence" value="ECO:0007669"/>
    <property type="project" value="UniProtKB-KW"/>
</dbReference>
<evidence type="ECO:0000313" key="11">
    <source>
        <dbReference type="EMBL" id="PLX19761.1"/>
    </source>
</evidence>
<accession>A0A2N5ZMB6</accession>
<keyword evidence="6" id="KW-0479">Metal-binding</keyword>
<dbReference type="Pfam" id="PF02367">
    <property type="entry name" value="TsaE"/>
    <property type="match status" value="1"/>
</dbReference>
<keyword evidence="4" id="KW-0963">Cytoplasm</keyword>
<gene>
    <name evidence="11" type="ORF">C0601_00940</name>
</gene>
<protein>
    <recommendedName>
        <fullName evidence="3">tRNA threonylcarbamoyladenosine biosynthesis protein TsaE</fullName>
    </recommendedName>
    <alternativeName>
        <fullName evidence="10">t(6)A37 threonylcarbamoyladenosine biosynthesis protein TsaE</fullName>
    </alternativeName>
</protein>
<evidence type="ECO:0000256" key="8">
    <source>
        <dbReference type="ARBA" id="ARBA00022840"/>
    </source>
</evidence>
<organism evidence="11 12">
    <name type="scientific">Muiribacterium halophilum</name>
    <dbReference type="NCBI Taxonomy" id="2053465"/>
    <lineage>
        <taxon>Bacteria</taxon>
        <taxon>Candidatus Muiribacteriota</taxon>
        <taxon>Candidatus Muiribacteriia</taxon>
        <taxon>Candidatus Muiribacteriales</taxon>
        <taxon>Candidatus Muiribacteriaceae</taxon>
        <taxon>Candidatus Muiribacterium</taxon>
    </lineage>
</organism>
<dbReference type="GO" id="GO:0002949">
    <property type="term" value="P:tRNA threonylcarbamoyladenosine modification"/>
    <property type="evidence" value="ECO:0007669"/>
    <property type="project" value="InterPro"/>
</dbReference>
<dbReference type="Proteomes" id="UP000234857">
    <property type="component" value="Unassembled WGS sequence"/>
</dbReference>
<dbReference type="PANTHER" id="PTHR33540:SF2">
    <property type="entry name" value="TRNA THREONYLCARBAMOYLADENOSINE BIOSYNTHESIS PROTEIN TSAE"/>
    <property type="match status" value="1"/>
</dbReference>
<keyword evidence="9" id="KW-0460">Magnesium</keyword>
<evidence type="ECO:0000256" key="1">
    <source>
        <dbReference type="ARBA" id="ARBA00004496"/>
    </source>
</evidence>
<dbReference type="Gene3D" id="3.40.50.300">
    <property type="entry name" value="P-loop containing nucleotide triphosphate hydrolases"/>
    <property type="match status" value="1"/>
</dbReference>
<reference evidence="11 12" key="1">
    <citation type="submission" date="2017-11" db="EMBL/GenBank/DDBJ databases">
        <title>Genome-resolved metagenomics identifies genetic mobility, metabolic interactions, and unexpected diversity in perchlorate-reducing communities.</title>
        <authorList>
            <person name="Barnum T.P."/>
            <person name="Figueroa I.A."/>
            <person name="Carlstrom C.I."/>
            <person name="Lucas L.N."/>
            <person name="Engelbrektson A.L."/>
            <person name="Coates J.D."/>
        </authorList>
    </citation>
    <scope>NUCLEOTIDE SEQUENCE [LARGE SCALE GENOMIC DNA]</scope>
    <source>
        <strain evidence="11">BM706</strain>
    </source>
</reference>
<keyword evidence="5" id="KW-0819">tRNA processing</keyword>
<evidence type="ECO:0000256" key="4">
    <source>
        <dbReference type="ARBA" id="ARBA00022490"/>
    </source>
</evidence>
<evidence type="ECO:0000256" key="2">
    <source>
        <dbReference type="ARBA" id="ARBA00007599"/>
    </source>
</evidence>
<dbReference type="GO" id="GO:0005737">
    <property type="term" value="C:cytoplasm"/>
    <property type="evidence" value="ECO:0007669"/>
    <property type="project" value="UniProtKB-SubCell"/>
</dbReference>
<dbReference type="InterPro" id="IPR027417">
    <property type="entry name" value="P-loop_NTPase"/>
</dbReference>
<name>A0A2N5ZMB6_MUIH1</name>
<keyword evidence="11" id="KW-0808">Transferase</keyword>
<evidence type="ECO:0000256" key="6">
    <source>
        <dbReference type="ARBA" id="ARBA00022723"/>
    </source>
</evidence>
<comment type="similarity">
    <text evidence="2">Belongs to the TsaE family.</text>
</comment>
<dbReference type="AlphaFoldDB" id="A0A2N5ZMB6"/>
<evidence type="ECO:0000313" key="12">
    <source>
        <dbReference type="Proteomes" id="UP000234857"/>
    </source>
</evidence>
<dbReference type="NCBIfam" id="TIGR00150">
    <property type="entry name" value="T6A_YjeE"/>
    <property type="match status" value="1"/>
</dbReference>
<sequence length="141" mass="16872">MIADKKKAEKIIKKMFEQKIEDNNLFLFSGDLGTGKTTLISSIITELTGERYVNSPTYTIVNTYNWEDREIFHVDLYRLETIEDILELGIFEDVEQESIFFVEWPDDFMGFFKQWKHVMINLDKTDKEDEREIMIDEYSLY</sequence>
<evidence type="ECO:0000256" key="5">
    <source>
        <dbReference type="ARBA" id="ARBA00022694"/>
    </source>
</evidence>
<evidence type="ECO:0000256" key="10">
    <source>
        <dbReference type="ARBA" id="ARBA00032441"/>
    </source>
</evidence>
<dbReference type="SUPFAM" id="SSF52540">
    <property type="entry name" value="P-loop containing nucleoside triphosphate hydrolases"/>
    <property type="match status" value="1"/>
</dbReference>
<keyword evidence="7" id="KW-0547">Nucleotide-binding</keyword>
<evidence type="ECO:0000256" key="7">
    <source>
        <dbReference type="ARBA" id="ARBA00022741"/>
    </source>
</evidence>
<dbReference type="PANTHER" id="PTHR33540">
    <property type="entry name" value="TRNA THREONYLCARBAMOYLADENOSINE BIOSYNTHESIS PROTEIN TSAE"/>
    <property type="match status" value="1"/>
</dbReference>
<comment type="caution">
    <text evidence="11">The sequence shown here is derived from an EMBL/GenBank/DDBJ whole genome shotgun (WGS) entry which is preliminary data.</text>
</comment>
<dbReference type="EMBL" id="PKTG01000019">
    <property type="protein sequence ID" value="PLX19761.1"/>
    <property type="molecule type" value="Genomic_DNA"/>
</dbReference>
<evidence type="ECO:0000256" key="3">
    <source>
        <dbReference type="ARBA" id="ARBA00019010"/>
    </source>
</evidence>
<dbReference type="GO" id="GO:0005524">
    <property type="term" value="F:ATP binding"/>
    <property type="evidence" value="ECO:0007669"/>
    <property type="project" value="UniProtKB-KW"/>
</dbReference>
<keyword evidence="8" id="KW-0067">ATP-binding</keyword>
<dbReference type="GO" id="GO:0016740">
    <property type="term" value="F:transferase activity"/>
    <property type="evidence" value="ECO:0007669"/>
    <property type="project" value="UniProtKB-KW"/>
</dbReference>